<feature type="transmembrane region" description="Helical" evidence="9">
    <location>
        <begin position="380"/>
        <end position="405"/>
    </location>
</feature>
<feature type="transmembrane region" description="Helical" evidence="9">
    <location>
        <begin position="417"/>
        <end position="437"/>
    </location>
</feature>
<feature type="domain" description="Na+/H+ antiporter NhaC-like C-terminal" evidence="10">
    <location>
        <begin position="248"/>
        <end position="430"/>
    </location>
</feature>
<comment type="similarity">
    <text evidence="8">Belongs to the NhaC Na(+)/H(+) (TC 2.A.35) antiporter family.</text>
</comment>
<reference evidence="12" key="1">
    <citation type="submission" date="2016-05" db="EMBL/GenBank/DDBJ databases">
        <authorList>
            <person name="Holder M.E."/>
            <person name="Ajami N.J."/>
            <person name="Petrosino J.F."/>
        </authorList>
    </citation>
    <scope>NUCLEOTIDE SEQUENCE [LARGE SCALE GENOMIC DNA]</scope>
    <source>
        <strain evidence="12">ATCC 700696</strain>
    </source>
</reference>
<evidence type="ECO:0000256" key="9">
    <source>
        <dbReference type="SAM" id="Phobius"/>
    </source>
</evidence>
<dbReference type="PANTHER" id="PTHR33451:SF4">
    <property type="entry name" value="NA+_H+ ANTIPORTER"/>
    <property type="match status" value="1"/>
</dbReference>
<organism evidence="11 12">
    <name type="scientific">Mogibacterium pumilum</name>
    <dbReference type="NCBI Taxonomy" id="86332"/>
    <lineage>
        <taxon>Bacteria</taxon>
        <taxon>Bacillati</taxon>
        <taxon>Bacillota</taxon>
        <taxon>Clostridia</taxon>
        <taxon>Peptostreptococcales</taxon>
        <taxon>Anaerovoracaceae</taxon>
        <taxon>Mogibacterium</taxon>
    </lineage>
</organism>
<sequence>MKEQVKLHQEREASGLALIPLLFFIVIYLGVGIVLHSKGVQMAFYQFPSVVAMTIAVILAFLMYHKTGIDNNFKLFARGAGDENIMTMLMIFLLAGAFSSVAGAMGGVSSTANLGLAIIPPRFIVPGIFVIAAFLSTATGTSMGTVGAIVPIAYQMAKTADLNMSFVVAAVLTGAMFGDNLSMISDTTIAATRTQGVDLKDKFRTNAWISIPSALIALVLMVIFSEGGTVTGNLDYSLIKVVPYVLVLGLALFGLNVFAVLIIGILSAAAVGVGTGTIGIMEVAAKIWAGYQGMIEVFILSMFVGGLAELTKHYGGLKWIIDKTSKLFKGSKSASVGIAALTALTDAATANNTVAIIVTGEIAKEISEKYKIDPRRTASFLDIFSCIMQGFIPYGAQFLLVASLTKNAVNPTDMIPYNWYLIILGIMSLISVMVPSYNNIVCKGEWNWEHMKPEHEVEKQ</sequence>
<feature type="transmembrane region" description="Helical" evidence="9">
    <location>
        <begin position="245"/>
        <end position="269"/>
    </location>
</feature>
<keyword evidence="3" id="KW-0050">Antiport</keyword>
<feature type="transmembrane region" description="Helical" evidence="9">
    <location>
        <begin position="205"/>
        <end position="224"/>
    </location>
</feature>
<accession>A0A223AT39</accession>
<evidence type="ECO:0000313" key="12">
    <source>
        <dbReference type="Proteomes" id="UP000214689"/>
    </source>
</evidence>
<name>A0A223AT39_9FIRM</name>
<feature type="transmembrane region" description="Helical" evidence="9">
    <location>
        <begin position="16"/>
        <end position="37"/>
    </location>
</feature>
<dbReference type="RefSeq" id="WP_094234370.1">
    <property type="nucleotide sequence ID" value="NZ_CP016199.1"/>
</dbReference>
<keyword evidence="12" id="KW-1185">Reference proteome</keyword>
<keyword evidence="7 9" id="KW-0472">Membrane</keyword>
<keyword evidence="6 9" id="KW-1133">Transmembrane helix</keyword>
<evidence type="ECO:0000313" key="11">
    <source>
        <dbReference type="EMBL" id="ASS38133.1"/>
    </source>
</evidence>
<comment type="subcellular location">
    <subcellularLocation>
        <location evidence="1">Cell membrane</location>
        <topology evidence="1">Multi-pass membrane protein</topology>
    </subcellularLocation>
</comment>
<dbReference type="InterPro" id="IPR052180">
    <property type="entry name" value="NhaC_Na-H+_Antiporter"/>
</dbReference>
<evidence type="ECO:0000259" key="10">
    <source>
        <dbReference type="Pfam" id="PF03553"/>
    </source>
</evidence>
<protein>
    <submittedName>
        <fullName evidence="11">Sodium:proton antiporter</fullName>
    </submittedName>
</protein>
<dbReference type="OrthoDB" id="9790605at2"/>
<proteinExistence type="inferred from homology"/>
<evidence type="ECO:0000256" key="3">
    <source>
        <dbReference type="ARBA" id="ARBA00022449"/>
    </source>
</evidence>
<keyword evidence="5 9" id="KW-0812">Transmembrane</keyword>
<gene>
    <name evidence="11" type="ORF">AXF17_06740</name>
</gene>
<feature type="transmembrane region" description="Helical" evidence="9">
    <location>
        <begin position="128"/>
        <end position="154"/>
    </location>
</feature>
<dbReference type="GO" id="GO:0005886">
    <property type="term" value="C:plasma membrane"/>
    <property type="evidence" value="ECO:0007669"/>
    <property type="project" value="UniProtKB-SubCell"/>
</dbReference>
<evidence type="ECO:0000256" key="8">
    <source>
        <dbReference type="ARBA" id="ARBA00038435"/>
    </source>
</evidence>
<dbReference type="PANTHER" id="PTHR33451">
    <property type="entry name" value="MALATE-2H(+)/NA(+)-LACTATE ANTIPORTER"/>
    <property type="match status" value="1"/>
</dbReference>
<feature type="transmembrane region" description="Helical" evidence="9">
    <location>
        <begin position="289"/>
        <end position="308"/>
    </location>
</feature>
<feature type="transmembrane region" description="Helical" evidence="9">
    <location>
        <begin position="43"/>
        <end position="64"/>
    </location>
</feature>
<dbReference type="EMBL" id="CP016199">
    <property type="protein sequence ID" value="ASS38133.1"/>
    <property type="molecule type" value="Genomic_DNA"/>
</dbReference>
<keyword evidence="4" id="KW-1003">Cell membrane</keyword>
<evidence type="ECO:0000256" key="5">
    <source>
        <dbReference type="ARBA" id="ARBA00022692"/>
    </source>
</evidence>
<dbReference type="GO" id="GO:0015297">
    <property type="term" value="F:antiporter activity"/>
    <property type="evidence" value="ECO:0007669"/>
    <property type="project" value="UniProtKB-KW"/>
</dbReference>
<dbReference type="Proteomes" id="UP000214689">
    <property type="component" value="Chromosome"/>
</dbReference>
<feature type="transmembrane region" description="Helical" evidence="9">
    <location>
        <begin position="85"/>
        <end position="108"/>
    </location>
</feature>
<evidence type="ECO:0000256" key="1">
    <source>
        <dbReference type="ARBA" id="ARBA00004651"/>
    </source>
</evidence>
<evidence type="ECO:0000256" key="7">
    <source>
        <dbReference type="ARBA" id="ARBA00023136"/>
    </source>
</evidence>
<evidence type="ECO:0000256" key="4">
    <source>
        <dbReference type="ARBA" id="ARBA00022475"/>
    </source>
</evidence>
<keyword evidence="2" id="KW-0813">Transport</keyword>
<dbReference type="Pfam" id="PF03553">
    <property type="entry name" value="Na_H_antiporter"/>
    <property type="match status" value="2"/>
</dbReference>
<evidence type="ECO:0000256" key="2">
    <source>
        <dbReference type="ARBA" id="ARBA00022448"/>
    </source>
</evidence>
<feature type="domain" description="Na+/H+ antiporter NhaC-like C-terminal" evidence="10">
    <location>
        <begin position="17"/>
        <end position="224"/>
    </location>
</feature>
<dbReference type="AlphaFoldDB" id="A0A223AT39"/>
<evidence type="ECO:0000256" key="6">
    <source>
        <dbReference type="ARBA" id="ARBA00022989"/>
    </source>
</evidence>
<dbReference type="InterPro" id="IPR018461">
    <property type="entry name" value="Na/H_Antiport_NhaC-like_C"/>
</dbReference>